<accession>A0ABY4PRR5</accession>
<dbReference type="RefSeq" id="WP_249587741.1">
    <property type="nucleotide sequence ID" value="NZ_BAAAQL010000029.1"/>
</dbReference>
<sequence>MPSQDTRTLLQTAVPTAAAGAIVAVVSGVVAGGKGALGGVVGTVVVIAFMGLGMFALQRTAKALPHLFQMMGLLLYVLQLLLLLVFVALFKDTTLFNPKAFAVGLVVSTVVWMASQARAHMKAKILYVDPEPENHDKPEKSGSSQ</sequence>
<feature type="transmembrane region" description="Helical" evidence="1">
    <location>
        <begin position="12"/>
        <end position="30"/>
    </location>
</feature>
<protein>
    <recommendedName>
        <fullName evidence="4">ATP synthase protein I</fullName>
    </recommendedName>
</protein>
<organism evidence="2 3">
    <name type="scientific">Streptomyces durmitorensis</name>
    <dbReference type="NCBI Taxonomy" id="319947"/>
    <lineage>
        <taxon>Bacteria</taxon>
        <taxon>Bacillati</taxon>
        <taxon>Actinomycetota</taxon>
        <taxon>Actinomycetes</taxon>
        <taxon>Kitasatosporales</taxon>
        <taxon>Streptomycetaceae</taxon>
        <taxon>Streptomyces</taxon>
    </lineage>
</organism>
<keyword evidence="3" id="KW-1185">Reference proteome</keyword>
<evidence type="ECO:0000313" key="2">
    <source>
        <dbReference type="EMBL" id="UQT56276.1"/>
    </source>
</evidence>
<keyword evidence="1" id="KW-0472">Membrane</keyword>
<evidence type="ECO:0008006" key="4">
    <source>
        <dbReference type="Google" id="ProtNLM"/>
    </source>
</evidence>
<evidence type="ECO:0000256" key="1">
    <source>
        <dbReference type="SAM" id="Phobius"/>
    </source>
</evidence>
<gene>
    <name evidence="2" type="ORF">M4V62_14885</name>
</gene>
<proteinExistence type="predicted"/>
<reference evidence="2 3" key="1">
    <citation type="submission" date="2022-05" db="EMBL/GenBank/DDBJ databases">
        <authorList>
            <person name="Zhou X."/>
            <person name="Li K."/>
            <person name="Man Y."/>
        </authorList>
    </citation>
    <scope>NUCLEOTIDE SEQUENCE [LARGE SCALE GENOMIC DNA]</scope>
    <source>
        <strain evidence="2 3">MS405</strain>
    </source>
</reference>
<feature type="transmembrane region" description="Helical" evidence="1">
    <location>
        <begin position="36"/>
        <end position="55"/>
    </location>
</feature>
<keyword evidence="1" id="KW-1133">Transmembrane helix</keyword>
<dbReference type="Proteomes" id="UP000829992">
    <property type="component" value="Chromosome"/>
</dbReference>
<feature type="transmembrane region" description="Helical" evidence="1">
    <location>
        <begin position="96"/>
        <end position="114"/>
    </location>
</feature>
<name>A0ABY4PRR5_9ACTN</name>
<feature type="transmembrane region" description="Helical" evidence="1">
    <location>
        <begin position="67"/>
        <end position="90"/>
    </location>
</feature>
<keyword evidence="1" id="KW-0812">Transmembrane</keyword>
<evidence type="ECO:0000313" key="3">
    <source>
        <dbReference type="Proteomes" id="UP000829992"/>
    </source>
</evidence>
<dbReference type="EMBL" id="CP097289">
    <property type="protein sequence ID" value="UQT56276.1"/>
    <property type="molecule type" value="Genomic_DNA"/>
</dbReference>